<accession>A0A212K877</accession>
<evidence type="ECO:0000259" key="3">
    <source>
        <dbReference type="Pfam" id="PF17415"/>
    </source>
</evidence>
<name>A0A212K877_9BACT</name>
<evidence type="ECO:0008006" key="5">
    <source>
        <dbReference type="Google" id="ProtNLM"/>
    </source>
</evidence>
<reference evidence="4" key="1">
    <citation type="submission" date="2016-04" db="EMBL/GenBank/DDBJ databases">
        <authorList>
            <person name="Evans L.H."/>
            <person name="Alamgir A."/>
            <person name="Owens N."/>
            <person name="Weber N.D."/>
            <person name="Virtaneva K."/>
            <person name="Barbian K."/>
            <person name="Babar A."/>
            <person name="Rosenke K."/>
        </authorList>
    </citation>
    <scope>NUCLEOTIDE SEQUENCE</scope>
    <source>
        <strain evidence="4">86-2</strain>
    </source>
</reference>
<dbReference type="EMBL" id="FLUL01000001">
    <property type="protein sequence ID" value="SBW07866.1"/>
    <property type="molecule type" value="Genomic_DNA"/>
</dbReference>
<keyword evidence="1" id="KW-0732">Signal</keyword>
<dbReference type="InterPro" id="IPR038179">
    <property type="entry name" value="NigD-like_N_sf"/>
</dbReference>
<gene>
    <name evidence="4" type="ORF">KL86DYS2_13238</name>
</gene>
<evidence type="ECO:0000259" key="2">
    <source>
        <dbReference type="Pfam" id="PF12667"/>
    </source>
</evidence>
<dbReference type="Pfam" id="PF12667">
    <property type="entry name" value="NigD_N"/>
    <property type="match status" value="1"/>
</dbReference>
<protein>
    <recommendedName>
        <fullName evidence="5">NigD-like C-terminal beta sandwich domain-containing protein</fullName>
    </recommendedName>
</protein>
<dbReference type="RefSeq" id="WP_296951813.1">
    <property type="nucleotide sequence ID" value="NZ_LT599021.1"/>
</dbReference>
<organism evidence="4">
    <name type="scientific">uncultured Dysgonomonas sp</name>
    <dbReference type="NCBI Taxonomy" id="206096"/>
    <lineage>
        <taxon>Bacteria</taxon>
        <taxon>Pseudomonadati</taxon>
        <taxon>Bacteroidota</taxon>
        <taxon>Bacteroidia</taxon>
        <taxon>Bacteroidales</taxon>
        <taxon>Dysgonomonadaceae</taxon>
        <taxon>Dysgonomonas</taxon>
        <taxon>environmental samples</taxon>
    </lineage>
</organism>
<dbReference type="InterPro" id="IPR035376">
    <property type="entry name" value="NigD_C"/>
</dbReference>
<evidence type="ECO:0000313" key="4">
    <source>
        <dbReference type="EMBL" id="SBW07866.1"/>
    </source>
</evidence>
<feature type="domain" description="NigD-like N-terminal OB" evidence="2">
    <location>
        <begin position="39"/>
        <end position="99"/>
    </location>
</feature>
<proteinExistence type="predicted"/>
<feature type="domain" description="NigD-like C-terminal" evidence="3">
    <location>
        <begin position="115"/>
        <end position="227"/>
    </location>
</feature>
<dbReference type="Gene3D" id="2.40.50.500">
    <property type="entry name" value="NigD-like N-terminal OB domain"/>
    <property type="match status" value="1"/>
</dbReference>
<evidence type="ECO:0000256" key="1">
    <source>
        <dbReference type="SAM" id="SignalP"/>
    </source>
</evidence>
<feature type="signal peptide" evidence="1">
    <location>
        <begin position="1"/>
        <end position="25"/>
    </location>
</feature>
<dbReference type="InterPro" id="IPR038143">
    <property type="entry name" value="NigD-like_C_dom_sf"/>
</dbReference>
<dbReference type="InterPro" id="IPR024299">
    <property type="entry name" value="NigD-like_OB_dom"/>
</dbReference>
<dbReference type="AlphaFoldDB" id="A0A212K877"/>
<dbReference type="Pfam" id="PF17415">
    <property type="entry name" value="NigD_C"/>
    <property type="match status" value="1"/>
</dbReference>
<sequence length="252" mass="28045">MKKTVKLFLASILGFVLTAGFSSCSDDDGYSLDKYWVSMVTVNKVGENTYDFTLDNGKKLWIAAPVGLNLKPKYNRAIINYTILSDQYQGYDHAIKLNGYKEVLTKGVVYIPSDDQAKQDSIGHNPIKVHSAWASGGYLNIYFGYNSGGTTAHMLNLVSAQPDLSVSGDVVKLEFRHNQRQDPEHYPVSGYVSFDLAPYLIAGRDKVTFEITWVDFGGKTKTDTIEYKYGAVEAQSKDIPSDDSKTTNLNIY</sequence>
<dbReference type="Gene3D" id="2.60.40.2370">
    <property type="entry name" value="NigD-like, C-terminal beta sandwich domain"/>
    <property type="match status" value="1"/>
</dbReference>
<feature type="chain" id="PRO_5012578031" description="NigD-like C-terminal beta sandwich domain-containing protein" evidence="1">
    <location>
        <begin position="26"/>
        <end position="252"/>
    </location>
</feature>
<dbReference type="PROSITE" id="PS51257">
    <property type="entry name" value="PROKAR_LIPOPROTEIN"/>
    <property type="match status" value="1"/>
</dbReference>